<dbReference type="AlphaFoldDB" id="A0AAW0EMU8"/>
<accession>A0AAW0EMU8</accession>
<evidence type="ECO:0000313" key="2">
    <source>
        <dbReference type="Proteomes" id="UP001430356"/>
    </source>
</evidence>
<dbReference type="EMBL" id="JAECZO010000040">
    <property type="protein sequence ID" value="KAK7194659.1"/>
    <property type="molecule type" value="Genomic_DNA"/>
</dbReference>
<name>A0AAW0EMU8_9TRYP</name>
<comment type="caution">
    <text evidence="1">The sequence shown here is derived from an EMBL/GenBank/DDBJ whole genome shotgun (WGS) entry which is preliminary data.</text>
</comment>
<organism evidence="1 2">
    <name type="scientific">Novymonas esmeraldas</name>
    <dbReference type="NCBI Taxonomy" id="1808958"/>
    <lineage>
        <taxon>Eukaryota</taxon>
        <taxon>Discoba</taxon>
        <taxon>Euglenozoa</taxon>
        <taxon>Kinetoplastea</taxon>
        <taxon>Metakinetoplastina</taxon>
        <taxon>Trypanosomatida</taxon>
        <taxon>Trypanosomatidae</taxon>
        <taxon>Novymonas</taxon>
    </lineage>
</organism>
<proteinExistence type="predicted"/>
<sequence>MWCRVGDGVLHAAARAGRSTPPTFSLVVASASPCSSTGCGGALRATQLLRRPQTMKPNPNEATSGQFEKSFEKMTDKIESRLPLRQHHVLHGSIHEQQYGNRTETEMWREAQEDLHGREREKPAARQARSYFSDEDLSPEALHVRSTRLKVSQNQQRQAIDKKVLKTTSEPAAYYYPSLTMEEKQRRWRRLMAGWGVVGVATLAGLRHVSDYMRTAG</sequence>
<evidence type="ECO:0000313" key="1">
    <source>
        <dbReference type="EMBL" id="KAK7194659.1"/>
    </source>
</evidence>
<protein>
    <submittedName>
        <fullName evidence="1">Uncharacterized protein</fullName>
    </submittedName>
</protein>
<gene>
    <name evidence="1" type="ORF">NESM_000384800</name>
</gene>
<dbReference type="Proteomes" id="UP001430356">
    <property type="component" value="Unassembled WGS sequence"/>
</dbReference>
<reference evidence="1 2" key="1">
    <citation type="journal article" date="2021" name="MBio">
        <title>A New Model Trypanosomatid, Novymonas esmeraldas: Genomic Perception of Its 'Candidatus Pandoraea novymonadis' Endosymbiont.</title>
        <authorList>
            <person name="Zakharova A."/>
            <person name="Saura A."/>
            <person name="Butenko A."/>
            <person name="Podesvova L."/>
            <person name="Warmusova S."/>
            <person name="Kostygov A.Y."/>
            <person name="Nenarokova A."/>
            <person name="Lukes J."/>
            <person name="Opperdoes F.R."/>
            <person name="Yurchenko V."/>
        </authorList>
    </citation>
    <scope>NUCLEOTIDE SEQUENCE [LARGE SCALE GENOMIC DNA]</scope>
    <source>
        <strain evidence="1 2">E262AT.01</strain>
    </source>
</reference>
<keyword evidence="2" id="KW-1185">Reference proteome</keyword>